<proteinExistence type="predicted"/>
<evidence type="ECO:0000313" key="2">
    <source>
        <dbReference type="Proteomes" id="UP000258216"/>
    </source>
</evidence>
<reference evidence="1 2" key="1">
    <citation type="submission" date="2018-06" db="EMBL/GenBank/DDBJ databases">
        <authorList>
            <person name="Baez A."/>
            <person name="Claybrook D."/>
            <person name="Craig L."/>
            <person name="Hase N."/>
            <person name="Kimble M."/>
            <person name="Konitzer B."/>
            <person name="Morrill H."/>
            <person name="Passarelli J."/>
            <person name="Molloy S.D."/>
            <person name="Garlena R.A."/>
            <person name="Russell D.A."/>
            <person name="Pope W.H."/>
            <person name="Jacobs-Sera D."/>
            <person name="Hatfull G.F."/>
        </authorList>
    </citation>
    <scope>NUCLEOTIDE SEQUENCE [LARGE SCALE GENOMIC DNA]</scope>
</reference>
<dbReference type="Proteomes" id="UP000258216">
    <property type="component" value="Segment"/>
</dbReference>
<evidence type="ECO:0000313" key="1">
    <source>
        <dbReference type="EMBL" id="AXH48614.1"/>
    </source>
</evidence>
<name>A0A345L012_9CAUD</name>
<protein>
    <submittedName>
        <fullName evidence="1">Uncharacterized protein</fullName>
    </submittedName>
</protein>
<accession>A0A345L012</accession>
<sequence>MAKLILGNRPQVEVKTYAREYSRFLLTESRGDIEEESLGAAQRAGVPAEATLSREEDRARDLVTYVWRWWEVTL</sequence>
<gene>
    <name evidence="1" type="primary">41</name>
    <name evidence="1" type="ORF">SEA_SANSA_41</name>
</gene>
<dbReference type="EMBL" id="MH513982">
    <property type="protein sequence ID" value="AXH48614.1"/>
    <property type="molecule type" value="Genomic_DNA"/>
</dbReference>
<organism evidence="1 2">
    <name type="scientific">Microbacterium phage Sansa</name>
    <dbReference type="NCBI Taxonomy" id="2250298"/>
    <lineage>
        <taxon>Viruses</taxon>
        <taxon>Duplodnaviria</taxon>
        <taxon>Heunggongvirae</taxon>
        <taxon>Uroviricota</taxon>
        <taxon>Caudoviricetes</taxon>
        <taxon>Elerivirus</taxon>
        <taxon>Elerivirus eleri</taxon>
    </lineage>
</organism>